<evidence type="ECO:0000313" key="2">
    <source>
        <dbReference type="EMBL" id="KAG7296765.1"/>
    </source>
</evidence>
<feature type="region of interest" description="Disordered" evidence="1">
    <location>
        <begin position="67"/>
        <end position="120"/>
    </location>
</feature>
<feature type="compositionally biased region" description="Polar residues" evidence="1">
    <location>
        <begin position="375"/>
        <end position="396"/>
    </location>
</feature>
<dbReference type="EMBL" id="JAHIBW010000028">
    <property type="protein sequence ID" value="KAG7296765.1"/>
    <property type="molecule type" value="Genomic_DNA"/>
</dbReference>
<feature type="compositionally biased region" description="Low complexity" evidence="1">
    <location>
        <begin position="293"/>
        <end position="348"/>
    </location>
</feature>
<protein>
    <submittedName>
        <fullName evidence="2">Uncharacterized protein</fullName>
    </submittedName>
</protein>
<feature type="compositionally biased region" description="Basic and acidic residues" evidence="1">
    <location>
        <begin position="220"/>
        <end position="229"/>
    </location>
</feature>
<sequence length="637" mass="70121">MRKRARKIRQKLLDAGREFEEMNAEDVEPLDYYSSMPETNRVYRCLTVINNTIEHLVPMEFRINNNKNEQKNEEAQTNKDNKENEKGNNQKGAKNQEENKNQQVNKNNKKKNKLVRKDSDEQFRTINNECKQGSLCIKTYEQNHRPENVRTEYSVASQKKKKKKNNAQQALVNETEKSENETATDNSDPTSVEKTGENSSKASAGNSEPKTNGIAGTSKQSDEPDGDKKSNKKKKKPSDGNDNDANTNTVTNGTAETQTTTNNANGPTNEGSSSANGPNASMAKGKKGKGKGKQTNTNGVNSNINGVNSNTNGGNSNTNEPSSKTNEVTNTTNGDTTSSNNESSCSTNGVTSSTGAIPKVPVAKKSKGKQKQSSTNEVTSNTNGPHFKSNEASTNSKKFKGKNDWQLTNGFDEPKSGKNNKKNNRNTNAKDYQRPSTSRQDHNDSFLRKLSKESSLASSVSDLSKISSKSERRRKERELQMAFDYVDWKALEKHVNELHIAVSRLDKEHQDILLNGLEVLSYILVIALMPESQGKITTKTLTVAVQMIGAVISACPMAAGFFLCTNNCVHQVTLLSVVLQERDLSDRQTLELAKQLCDCLSICVDAVLCGTRLLASSGDSERAHVACMRARAHPLIL</sequence>
<gene>
    <name evidence="2" type="ORF">JYU34_020700</name>
</gene>
<dbReference type="Proteomes" id="UP000823941">
    <property type="component" value="Chromosome 28"/>
</dbReference>
<reference evidence="2 3" key="1">
    <citation type="submission" date="2021-06" db="EMBL/GenBank/DDBJ databases">
        <title>A haploid diamondback moth (Plutella xylostella L.) genome assembly resolves 31 chromosomes and identifies a diamide resistance mutation.</title>
        <authorList>
            <person name="Ward C.M."/>
            <person name="Perry K.D."/>
            <person name="Baker G."/>
            <person name="Powis K."/>
            <person name="Heckel D.G."/>
            <person name="Baxter S.W."/>
        </authorList>
    </citation>
    <scope>NUCLEOTIDE SEQUENCE [LARGE SCALE GENOMIC DNA]</scope>
    <source>
        <strain evidence="2 3">LV</strain>
        <tissue evidence="2">Single pupa</tissue>
    </source>
</reference>
<feature type="region of interest" description="Disordered" evidence="1">
    <location>
        <begin position="148"/>
        <end position="445"/>
    </location>
</feature>
<feature type="compositionally biased region" description="Basic and acidic residues" evidence="1">
    <location>
        <begin position="68"/>
        <end position="100"/>
    </location>
</feature>
<feature type="compositionally biased region" description="Polar residues" evidence="1">
    <location>
        <begin position="181"/>
        <end position="219"/>
    </location>
</feature>
<accession>A0ABQ7PV70</accession>
<feature type="compositionally biased region" description="Polar residues" evidence="1">
    <location>
        <begin position="267"/>
        <end position="279"/>
    </location>
</feature>
<evidence type="ECO:0000256" key="1">
    <source>
        <dbReference type="SAM" id="MobiDB-lite"/>
    </source>
</evidence>
<proteinExistence type="predicted"/>
<organism evidence="2 3">
    <name type="scientific">Plutella xylostella</name>
    <name type="common">Diamondback moth</name>
    <name type="synonym">Plutella maculipennis</name>
    <dbReference type="NCBI Taxonomy" id="51655"/>
    <lineage>
        <taxon>Eukaryota</taxon>
        <taxon>Metazoa</taxon>
        <taxon>Ecdysozoa</taxon>
        <taxon>Arthropoda</taxon>
        <taxon>Hexapoda</taxon>
        <taxon>Insecta</taxon>
        <taxon>Pterygota</taxon>
        <taxon>Neoptera</taxon>
        <taxon>Endopterygota</taxon>
        <taxon>Lepidoptera</taxon>
        <taxon>Glossata</taxon>
        <taxon>Ditrysia</taxon>
        <taxon>Yponomeutoidea</taxon>
        <taxon>Plutellidae</taxon>
        <taxon>Plutella</taxon>
    </lineage>
</organism>
<comment type="caution">
    <text evidence="2">The sequence shown here is derived from an EMBL/GenBank/DDBJ whole genome shotgun (WGS) entry which is preliminary data.</text>
</comment>
<feature type="non-terminal residue" evidence="2">
    <location>
        <position position="637"/>
    </location>
</feature>
<name>A0ABQ7PV70_PLUXY</name>
<keyword evidence="3" id="KW-1185">Reference proteome</keyword>
<feature type="compositionally biased region" description="Low complexity" evidence="1">
    <location>
        <begin position="243"/>
        <end position="266"/>
    </location>
</feature>
<evidence type="ECO:0000313" key="3">
    <source>
        <dbReference type="Proteomes" id="UP000823941"/>
    </source>
</evidence>